<sequence>MKYRAVLEPARTAHFAVAARHILFALACALAAQAQAQTAAHDTPPDPAASVALLQRIQTAAQRLDYTGVFTYQQGPALQSSRVTHMADAKGEYERLEVLDGQPLEFLRNNDEIQCLIPSRRAILVEQRTARDRFPGLMLGSAQQLLGQYDVSVEPEPERVADRDCQVISLDPKDDSRYGYRLCADTDSGLLLRAQTLAPQEEVIEQVAFTSVQIGGIDRKQLKPRWSTAGWKVVRTNLIPTDLAAAGWSVGEPAGFTRITQVQRSMGGKPNVKQVMLSDGLAAISVFIEPFSPSHPQQVGPGPRGAIHVVGRRLGDYWITVLGEVPLATIQQVADSIQYNKPGASQP</sequence>
<dbReference type="InterPro" id="IPR033436">
    <property type="entry name" value="MucB/RseB_C"/>
</dbReference>
<comment type="similarity">
    <text evidence="2">Belongs to the RseB family.</text>
</comment>
<dbReference type="Pfam" id="PF17188">
    <property type="entry name" value="MucB_RseB_C"/>
    <property type="match status" value="1"/>
</dbReference>
<comment type="caution">
    <text evidence="8">The sequence shown here is derived from an EMBL/GenBank/DDBJ whole genome shotgun (WGS) entry which is preliminary data.</text>
</comment>
<dbReference type="InterPro" id="IPR038484">
    <property type="entry name" value="MucB/RseB_C_sf"/>
</dbReference>
<feature type="domain" description="MucB/RseB N-terminal" evidence="6">
    <location>
        <begin position="52"/>
        <end position="225"/>
    </location>
</feature>
<accession>A0ABP8HFI8</accession>
<feature type="chain" id="PRO_5047442112" evidence="5">
    <location>
        <begin position="37"/>
        <end position="347"/>
    </location>
</feature>
<dbReference type="InterPro" id="IPR033434">
    <property type="entry name" value="MucB/RseB_N"/>
</dbReference>
<dbReference type="InterPro" id="IPR005588">
    <property type="entry name" value="MucB_RseB"/>
</dbReference>
<evidence type="ECO:0000259" key="6">
    <source>
        <dbReference type="Pfam" id="PF03888"/>
    </source>
</evidence>
<dbReference type="PANTHER" id="PTHR38782">
    <property type="match status" value="1"/>
</dbReference>
<dbReference type="CDD" id="cd16327">
    <property type="entry name" value="RseB"/>
    <property type="match status" value="1"/>
</dbReference>
<comment type="subcellular location">
    <subcellularLocation>
        <location evidence="1">Periplasm</location>
    </subcellularLocation>
</comment>
<dbReference type="EMBL" id="BAABFO010000020">
    <property type="protein sequence ID" value="GAA4338578.1"/>
    <property type="molecule type" value="Genomic_DNA"/>
</dbReference>
<keyword evidence="3 5" id="KW-0732">Signal</keyword>
<dbReference type="PANTHER" id="PTHR38782:SF1">
    <property type="entry name" value="SIGMA-E FACTOR REGULATORY PROTEIN RSEB"/>
    <property type="match status" value="1"/>
</dbReference>
<evidence type="ECO:0000256" key="4">
    <source>
        <dbReference type="ARBA" id="ARBA00022764"/>
    </source>
</evidence>
<gene>
    <name evidence="8" type="ORF">GCM10023144_35800</name>
</gene>
<proteinExistence type="inferred from homology"/>
<protein>
    <submittedName>
        <fullName evidence="8">MucB/RseB C-terminal domain-containing protein</fullName>
    </submittedName>
</protein>
<dbReference type="Pfam" id="PF03888">
    <property type="entry name" value="MucB_RseB"/>
    <property type="match status" value="1"/>
</dbReference>
<evidence type="ECO:0000313" key="9">
    <source>
        <dbReference type="Proteomes" id="UP001501671"/>
    </source>
</evidence>
<evidence type="ECO:0000256" key="5">
    <source>
        <dbReference type="SAM" id="SignalP"/>
    </source>
</evidence>
<dbReference type="Gene3D" id="2.50.20.10">
    <property type="entry name" value="Lipoprotein localisation LolA/LolB/LppX"/>
    <property type="match status" value="1"/>
</dbReference>
<reference evidence="9" key="1">
    <citation type="journal article" date="2019" name="Int. J. Syst. Evol. Microbiol.">
        <title>The Global Catalogue of Microorganisms (GCM) 10K type strain sequencing project: providing services to taxonomists for standard genome sequencing and annotation.</title>
        <authorList>
            <consortium name="The Broad Institute Genomics Platform"/>
            <consortium name="The Broad Institute Genome Sequencing Center for Infectious Disease"/>
            <person name="Wu L."/>
            <person name="Ma J."/>
        </authorList>
    </citation>
    <scope>NUCLEOTIDE SEQUENCE [LARGE SCALE GENOMIC DNA]</scope>
    <source>
        <strain evidence="9">JCM 17666</strain>
    </source>
</reference>
<evidence type="ECO:0000256" key="2">
    <source>
        <dbReference type="ARBA" id="ARBA00008150"/>
    </source>
</evidence>
<feature type="signal peptide" evidence="5">
    <location>
        <begin position="1"/>
        <end position="36"/>
    </location>
</feature>
<keyword evidence="9" id="KW-1185">Reference proteome</keyword>
<evidence type="ECO:0000259" key="7">
    <source>
        <dbReference type="Pfam" id="PF17188"/>
    </source>
</evidence>
<dbReference type="Gene3D" id="3.30.200.100">
    <property type="entry name" value="MucB/RseB, C-terminal domain"/>
    <property type="match status" value="1"/>
</dbReference>
<evidence type="ECO:0000256" key="3">
    <source>
        <dbReference type="ARBA" id="ARBA00022729"/>
    </source>
</evidence>
<evidence type="ECO:0000313" key="8">
    <source>
        <dbReference type="EMBL" id="GAA4338578.1"/>
    </source>
</evidence>
<evidence type="ECO:0000256" key="1">
    <source>
        <dbReference type="ARBA" id="ARBA00004418"/>
    </source>
</evidence>
<dbReference type="Proteomes" id="UP001501671">
    <property type="component" value="Unassembled WGS sequence"/>
</dbReference>
<organism evidence="8 9">
    <name type="scientific">Pigmentiphaga soli</name>
    <dbReference type="NCBI Taxonomy" id="1007095"/>
    <lineage>
        <taxon>Bacteria</taxon>
        <taxon>Pseudomonadati</taxon>
        <taxon>Pseudomonadota</taxon>
        <taxon>Betaproteobacteria</taxon>
        <taxon>Burkholderiales</taxon>
        <taxon>Alcaligenaceae</taxon>
        <taxon>Pigmentiphaga</taxon>
    </lineage>
</organism>
<keyword evidence="4" id="KW-0574">Periplasm</keyword>
<name>A0ABP8HFI8_9BURK</name>
<dbReference type="PIRSF" id="PIRSF005427">
    <property type="entry name" value="RseB"/>
    <property type="match status" value="1"/>
</dbReference>
<dbReference type="RefSeq" id="WP_345251247.1">
    <property type="nucleotide sequence ID" value="NZ_BAABFO010000020.1"/>
</dbReference>
<feature type="domain" description="MucB/RseB C-terminal" evidence="7">
    <location>
        <begin position="245"/>
        <end position="338"/>
    </location>
</feature>